<dbReference type="Proteomes" id="UP000034849">
    <property type="component" value="Unassembled WGS sequence"/>
</dbReference>
<sequence length="78" mass="9191">MFINILEITLTAKYTKREDKLIFLNELSRKLDNLKFFVTLLWEAKGLDAKKYGQLSQKLASTGRMLGKWIQSTQNFYK</sequence>
<proteinExistence type="predicted"/>
<dbReference type="CDD" id="cd16376">
    <property type="entry name" value="Avd_like"/>
    <property type="match status" value="1"/>
</dbReference>
<accession>A0A0G0GLY3</accession>
<dbReference type="Gene3D" id="1.20.1440.60">
    <property type="entry name" value="23S rRNA-intervening sequence"/>
    <property type="match status" value="1"/>
</dbReference>
<comment type="caution">
    <text evidence="1">The sequence shown here is derived from an EMBL/GenBank/DDBJ whole genome shotgun (WGS) entry which is preliminary data.</text>
</comment>
<evidence type="ECO:0000313" key="1">
    <source>
        <dbReference type="EMBL" id="KKQ27155.1"/>
    </source>
</evidence>
<gene>
    <name evidence="1" type="ORF">US42_C0014G0052</name>
</gene>
<organism evidence="1 2">
    <name type="scientific">Candidatus Magasanikbacteria bacterium GW2011_GWC2_37_14</name>
    <dbReference type="NCBI Taxonomy" id="1619046"/>
    <lineage>
        <taxon>Bacteria</taxon>
        <taxon>Candidatus Magasanikiibacteriota</taxon>
    </lineage>
</organism>
<dbReference type="AlphaFoldDB" id="A0A0G0GLY3"/>
<dbReference type="EMBL" id="LBSX01000014">
    <property type="protein sequence ID" value="KKQ27155.1"/>
    <property type="molecule type" value="Genomic_DNA"/>
</dbReference>
<dbReference type="InterPro" id="IPR055360">
    <property type="entry name" value="bAvd"/>
</dbReference>
<dbReference type="InterPro" id="IPR036583">
    <property type="entry name" value="23S_rRNA_IVS_sf"/>
</dbReference>
<dbReference type="STRING" id="1619046.US42_C0014G0052"/>
<evidence type="ECO:0008006" key="3">
    <source>
        <dbReference type="Google" id="ProtNLM"/>
    </source>
</evidence>
<name>A0A0G0GLY3_9BACT</name>
<reference evidence="1 2" key="1">
    <citation type="journal article" date="2015" name="Nature">
        <title>rRNA introns, odd ribosomes, and small enigmatic genomes across a large radiation of phyla.</title>
        <authorList>
            <person name="Brown C.T."/>
            <person name="Hug L.A."/>
            <person name="Thomas B.C."/>
            <person name="Sharon I."/>
            <person name="Castelle C.J."/>
            <person name="Singh A."/>
            <person name="Wilkins M.J."/>
            <person name="Williams K.H."/>
            <person name="Banfield J.F."/>
        </authorList>
    </citation>
    <scope>NUCLEOTIDE SEQUENCE [LARGE SCALE GENOMIC DNA]</scope>
</reference>
<evidence type="ECO:0000313" key="2">
    <source>
        <dbReference type="Proteomes" id="UP000034849"/>
    </source>
</evidence>
<protein>
    <recommendedName>
        <fullName evidence="3">Four helix bundle protein</fullName>
    </recommendedName>
</protein>